<dbReference type="PIRSF" id="PIRSF000097">
    <property type="entry name" value="AKR"/>
    <property type="match status" value="1"/>
</dbReference>
<dbReference type="EMBL" id="OU898280">
    <property type="protein sequence ID" value="CAG9834806.1"/>
    <property type="molecule type" value="Genomic_DNA"/>
</dbReference>
<dbReference type="Proteomes" id="UP001153709">
    <property type="component" value="Chromosome 5"/>
</dbReference>
<evidence type="ECO:0000256" key="4">
    <source>
        <dbReference type="PIRSR" id="PIRSR000097-3"/>
    </source>
</evidence>
<feature type="binding site" evidence="3">
    <location>
        <position position="104"/>
    </location>
    <ligand>
        <name>substrate</name>
    </ligand>
</feature>
<evidence type="ECO:0000313" key="7">
    <source>
        <dbReference type="Proteomes" id="UP001153709"/>
    </source>
</evidence>
<dbReference type="CDD" id="cd19071">
    <property type="entry name" value="AKR_AKR1-5-like"/>
    <property type="match status" value="1"/>
</dbReference>
<sequence length="279" mass="31963">MASFQTLPNGFKIPSIGYGTTSAEENALDHALEIGYRHLDTAYVYQSEALIGKVLKKWIPNKIKREDIFITSKFPPRDGFDPEETIKKTLEDLQLDYVDLYLIHRASDDNENNLRIWRKLEEQVDAGRAKYIGLSNFTLEQIEYILQNARIKPVNLQVQLHLYGQRKELVEYCRKNNITVVAWSPLGSPGSKHGNGLDIIENDTVKQIAKKYNKLPSQIALRFLIQKNIVPIPKSVTPERIGQNFNVFDFVISEEDVKILEALDKNVFKTGPPRPPKKD</sequence>
<accession>A0A9N9XD68</accession>
<dbReference type="OrthoDB" id="416253at2759"/>
<proteinExistence type="predicted"/>
<dbReference type="PRINTS" id="PR00069">
    <property type="entry name" value="ALDKETRDTASE"/>
</dbReference>
<evidence type="ECO:0000256" key="2">
    <source>
        <dbReference type="PIRSR" id="PIRSR000097-1"/>
    </source>
</evidence>
<dbReference type="Pfam" id="PF00248">
    <property type="entry name" value="Aldo_ket_red"/>
    <property type="match status" value="1"/>
</dbReference>
<feature type="site" description="Lowers pKa of active site Tyr" evidence="4">
    <location>
        <position position="73"/>
    </location>
</feature>
<dbReference type="GO" id="GO:0016616">
    <property type="term" value="F:oxidoreductase activity, acting on the CH-OH group of donors, NAD or NADP as acceptor"/>
    <property type="evidence" value="ECO:0007669"/>
    <property type="project" value="UniProtKB-ARBA"/>
</dbReference>
<evidence type="ECO:0000313" key="6">
    <source>
        <dbReference type="EMBL" id="CAG9834806.1"/>
    </source>
</evidence>
<evidence type="ECO:0000256" key="1">
    <source>
        <dbReference type="ARBA" id="ARBA00023002"/>
    </source>
</evidence>
<dbReference type="AlphaFoldDB" id="A0A9N9XD68"/>
<dbReference type="PROSITE" id="PS00062">
    <property type="entry name" value="ALDOKETO_REDUCTASE_2"/>
    <property type="match status" value="1"/>
</dbReference>
<evidence type="ECO:0000259" key="5">
    <source>
        <dbReference type="Pfam" id="PF00248"/>
    </source>
</evidence>
<organism evidence="6 7">
    <name type="scientific">Diabrotica balteata</name>
    <name type="common">Banded cucumber beetle</name>
    <dbReference type="NCBI Taxonomy" id="107213"/>
    <lineage>
        <taxon>Eukaryota</taxon>
        <taxon>Metazoa</taxon>
        <taxon>Ecdysozoa</taxon>
        <taxon>Arthropoda</taxon>
        <taxon>Hexapoda</taxon>
        <taxon>Insecta</taxon>
        <taxon>Pterygota</taxon>
        <taxon>Neoptera</taxon>
        <taxon>Endopterygota</taxon>
        <taxon>Coleoptera</taxon>
        <taxon>Polyphaga</taxon>
        <taxon>Cucujiformia</taxon>
        <taxon>Chrysomeloidea</taxon>
        <taxon>Chrysomelidae</taxon>
        <taxon>Galerucinae</taxon>
        <taxon>Diabroticina</taxon>
        <taxon>Diabroticites</taxon>
        <taxon>Diabrotica</taxon>
    </lineage>
</organism>
<dbReference type="InterPro" id="IPR036812">
    <property type="entry name" value="NAD(P)_OxRdtase_dom_sf"/>
</dbReference>
<protein>
    <recommendedName>
        <fullName evidence="5">NADP-dependent oxidoreductase domain-containing protein</fullName>
    </recommendedName>
</protein>
<feature type="active site" description="Proton donor" evidence="2">
    <location>
        <position position="45"/>
    </location>
</feature>
<dbReference type="Gene3D" id="3.20.20.100">
    <property type="entry name" value="NADP-dependent oxidoreductase domain"/>
    <property type="match status" value="1"/>
</dbReference>
<dbReference type="PANTHER" id="PTHR11732">
    <property type="entry name" value="ALDO/KETO REDUCTASE"/>
    <property type="match status" value="1"/>
</dbReference>
<dbReference type="FunFam" id="3.20.20.100:FF:000002">
    <property type="entry name" value="2,5-diketo-D-gluconic acid reductase A"/>
    <property type="match status" value="1"/>
</dbReference>
<dbReference type="PROSITE" id="PS00063">
    <property type="entry name" value="ALDOKETO_REDUCTASE_3"/>
    <property type="match status" value="1"/>
</dbReference>
<dbReference type="InterPro" id="IPR020471">
    <property type="entry name" value="AKR"/>
</dbReference>
<evidence type="ECO:0000256" key="3">
    <source>
        <dbReference type="PIRSR" id="PIRSR000097-2"/>
    </source>
</evidence>
<keyword evidence="7" id="KW-1185">Reference proteome</keyword>
<gene>
    <name evidence="6" type="ORF">DIABBA_LOCUS8073</name>
</gene>
<dbReference type="SUPFAM" id="SSF51430">
    <property type="entry name" value="NAD(P)-linked oxidoreductase"/>
    <property type="match status" value="1"/>
</dbReference>
<dbReference type="InterPro" id="IPR018170">
    <property type="entry name" value="Aldo/ket_reductase_CS"/>
</dbReference>
<reference evidence="6" key="1">
    <citation type="submission" date="2022-01" db="EMBL/GenBank/DDBJ databases">
        <authorList>
            <person name="King R."/>
        </authorList>
    </citation>
    <scope>NUCLEOTIDE SEQUENCE</scope>
</reference>
<dbReference type="PROSITE" id="PS00798">
    <property type="entry name" value="ALDOKETO_REDUCTASE_1"/>
    <property type="match status" value="1"/>
</dbReference>
<name>A0A9N9XD68_DIABA</name>
<dbReference type="InterPro" id="IPR023210">
    <property type="entry name" value="NADP_OxRdtase_dom"/>
</dbReference>
<keyword evidence="1" id="KW-0560">Oxidoreductase</keyword>
<feature type="domain" description="NADP-dependent oxidoreductase" evidence="5">
    <location>
        <begin position="25"/>
        <end position="264"/>
    </location>
</feature>